<dbReference type="SUPFAM" id="SSF56672">
    <property type="entry name" value="DNA/RNA polymerases"/>
    <property type="match status" value="1"/>
</dbReference>
<sequence length="573" mass="66531">SETVPHVVLRRIYFLKRSSTFYFMSFLSYHIFYRTPFSNMALLVIAVDFGTAYSGYCFSVKGKQENIRSVFWGMEYGFRLPKTPTCILFDENKKFMKFGFDAVMTYTKMNSIEANKFYFIENFKMELYNKVRFYINLKFLIFIHSSTWKDHVQQVEMVLWTLAEARLRINPRKCFFGLREAKYLGYLVGRGTVKPQCSKVDAILNWPRPNTKRQVQAFLGLAGYYRGTIDITVHKVIEDGFLKELHKASGGDWGGNHVDNNFRGFLRDIFHPDLWDTYEKEHPSEVQKLMYDFSVQKCSDQEEDILIPCYYNFVQSVQQKNKKIEDFFENVKGASWSSGSIKIKYEKLKGFYDYSVKKIIAEVQAILETPEINIDYILLVGGFAASRILRQAIRNEFSRRCRVLCPCDAQLAIVKGAVLFGNDPKLISSRISALTYGVAECNTFDPAIHDEKQRRVNKAGDYVYCTDLFAKLVEKGKSVGYNQVTNYYYYPINDDQVAMYFQFFSTEKLNAKYVDEPGIKQIGHFTVNMPDITSGRNRRVRLDIKFGFTELEATATDLTSNNTQTLILNFLTE</sequence>
<keyword evidence="3" id="KW-1185">Reference proteome</keyword>
<dbReference type="Gene3D" id="3.30.70.270">
    <property type="match status" value="2"/>
</dbReference>
<evidence type="ECO:0000256" key="1">
    <source>
        <dbReference type="SAM" id="Phobius"/>
    </source>
</evidence>
<dbReference type="PANTHER" id="PTHR14187">
    <property type="entry name" value="ALPHA KINASE/ELONGATION FACTOR 2 KINASE"/>
    <property type="match status" value="1"/>
</dbReference>
<reference evidence="2" key="1">
    <citation type="submission" date="2025-08" db="UniProtKB">
        <authorList>
            <consortium name="Ensembl"/>
        </authorList>
    </citation>
    <scope>IDENTIFICATION</scope>
</reference>
<dbReference type="InterPro" id="IPR043129">
    <property type="entry name" value="ATPase_NBD"/>
</dbReference>
<feature type="transmembrane region" description="Helical" evidence="1">
    <location>
        <begin position="12"/>
        <end position="31"/>
    </location>
</feature>
<keyword evidence="1" id="KW-1133">Transmembrane helix</keyword>
<proteinExistence type="predicted"/>
<keyword evidence="1" id="KW-0472">Membrane</keyword>
<keyword evidence="1" id="KW-0812">Transmembrane</keyword>
<dbReference type="Ensembl" id="ENSECRT00000021478.1">
    <property type="protein sequence ID" value="ENSECRP00000021024.1"/>
    <property type="gene ID" value="ENSECRG00000014136.1"/>
</dbReference>
<organism evidence="2 3">
    <name type="scientific">Erpetoichthys calabaricus</name>
    <name type="common">Rope fish</name>
    <name type="synonym">Calamoichthys calabaricus</name>
    <dbReference type="NCBI Taxonomy" id="27687"/>
    <lineage>
        <taxon>Eukaryota</taxon>
        <taxon>Metazoa</taxon>
        <taxon>Chordata</taxon>
        <taxon>Craniata</taxon>
        <taxon>Vertebrata</taxon>
        <taxon>Euteleostomi</taxon>
        <taxon>Actinopterygii</taxon>
        <taxon>Polypteriformes</taxon>
        <taxon>Polypteridae</taxon>
        <taxon>Erpetoichthys</taxon>
    </lineage>
</organism>
<dbReference type="InterPro" id="IPR043502">
    <property type="entry name" value="DNA/RNA_pol_sf"/>
</dbReference>
<name>A0A8C4SRR8_ERPCA</name>
<evidence type="ECO:0008006" key="4">
    <source>
        <dbReference type="Google" id="ProtNLM"/>
    </source>
</evidence>
<protein>
    <recommendedName>
        <fullName evidence="4">Heat shock 70 kDa protein 12A</fullName>
    </recommendedName>
</protein>
<dbReference type="PANTHER" id="PTHR14187:SF5">
    <property type="entry name" value="HEAT SHOCK 70 KDA PROTEIN 12A"/>
    <property type="match status" value="1"/>
</dbReference>
<dbReference type="GeneTree" id="ENSGT00940000154551"/>
<reference evidence="2" key="2">
    <citation type="submission" date="2025-09" db="UniProtKB">
        <authorList>
            <consortium name="Ensembl"/>
        </authorList>
    </citation>
    <scope>IDENTIFICATION</scope>
</reference>
<evidence type="ECO:0000313" key="3">
    <source>
        <dbReference type="Proteomes" id="UP000694620"/>
    </source>
</evidence>
<dbReference type="InterPro" id="IPR043128">
    <property type="entry name" value="Rev_trsase/Diguanyl_cyclase"/>
</dbReference>
<accession>A0A8C4SRR8</accession>
<dbReference type="SUPFAM" id="SSF53067">
    <property type="entry name" value="Actin-like ATPase domain"/>
    <property type="match status" value="2"/>
</dbReference>
<evidence type="ECO:0000313" key="2">
    <source>
        <dbReference type="Ensembl" id="ENSECRP00000021024.1"/>
    </source>
</evidence>
<dbReference type="AlphaFoldDB" id="A0A8C4SRR8"/>
<dbReference type="Proteomes" id="UP000694620">
    <property type="component" value="Unassembled WGS sequence"/>
</dbReference>